<keyword evidence="10 29" id="KW-0812">Transmembrane</keyword>
<dbReference type="GO" id="GO:0005778">
    <property type="term" value="C:peroxisomal membrane"/>
    <property type="evidence" value="ECO:0007669"/>
    <property type="project" value="UniProtKB-SubCell"/>
</dbReference>
<dbReference type="GO" id="GO:0042776">
    <property type="term" value="P:proton motive force-driven mitochondrial ATP synthesis"/>
    <property type="evidence" value="ECO:0007669"/>
    <property type="project" value="TreeGrafter"/>
</dbReference>
<comment type="caution">
    <text evidence="31">The sequence shown here is derived from an EMBL/GenBank/DDBJ whole genome shotgun (WGS) entry which is preliminary data.</text>
</comment>
<dbReference type="STRING" id="29170.A0A368GPI8"/>
<name>A0A368GPI8_ANCCA</name>
<dbReference type="GO" id="GO:0045259">
    <property type="term" value="C:proton-transporting ATP synthase complex"/>
    <property type="evidence" value="ECO:0007669"/>
    <property type="project" value="UniProtKB-KW"/>
</dbReference>
<dbReference type="NCBIfam" id="TIGR01039">
    <property type="entry name" value="atpD"/>
    <property type="match status" value="1"/>
</dbReference>
<dbReference type="InterPro" id="IPR018957">
    <property type="entry name" value="Znf_C3HC4_RING-type"/>
</dbReference>
<dbReference type="Pfam" id="PF04757">
    <property type="entry name" value="Pex2_Pex12"/>
    <property type="match status" value="1"/>
</dbReference>
<keyword evidence="8 26" id="KW-0808">Transferase</keyword>
<dbReference type="SUPFAM" id="SSF50615">
    <property type="entry name" value="N-terminal domain of alpha and beta subunits of F1 ATP synthase"/>
    <property type="match status" value="1"/>
</dbReference>
<dbReference type="HAMAP" id="MF_01347">
    <property type="entry name" value="ATP_synth_beta_bact"/>
    <property type="match status" value="1"/>
</dbReference>
<evidence type="ECO:0000256" key="23">
    <source>
        <dbReference type="ARBA" id="ARBA00023196"/>
    </source>
</evidence>
<dbReference type="CDD" id="cd16527">
    <property type="entry name" value="RING-HC_PEX10"/>
    <property type="match status" value="1"/>
</dbReference>
<dbReference type="SUPFAM" id="SSF52540">
    <property type="entry name" value="P-loop containing nucleoside triphosphate hydrolases"/>
    <property type="match status" value="1"/>
</dbReference>
<dbReference type="SUPFAM" id="SSF53335">
    <property type="entry name" value="S-adenosyl-L-methionine-dependent methyltransferases"/>
    <property type="match status" value="1"/>
</dbReference>
<dbReference type="InterPro" id="IPR020003">
    <property type="entry name" value="ATPase_a/bsu_AS"/>
</dbReference>
<evidence type="ECO:0000256" key="25">
    <source>
        <dbReference type="PROSITE-ProRule" id="PRU00175"/>
    </source>
</evidence>
<keyword evidence="19 29" id="KW-1133">Transmembrane helix</keyword>
<reference evidence="31 32" key="1">
    <citation type="submission" date="2014-10" db="EMBL/GenBank/DDBJ databases">
        <title>Draft genome of the hookworm Ancylostoma caninum.</title>
        <authorList>
            <person name="Mitreva M."/>
        </authorList>
    </citation>
    <scope>NUCLEOTIDE SEQUENCE [LARGE SCALE GENOMIC DNA]</scope>
    <source>
        <strain evidence="31 32">Baltimore</strain>
    </source>
</reference>
<dbReference type="GO" id="GO:0008270">
    <property type="term" value="F:zinc ion binding"/>
    <property type="evidence" value="ECO:0007669"/>
    <property type="project" value="UniProtKB-KW"/>
</dbReference>
<evidence type="ECO:0000256" key="7">
    <source>
        <dbReference type="ARBA" id="ARBA00022603"/>
    </source>
</evidence>
<comment type="subunit">
    <text evidence="27">F-type ATPases have 2 components, CF(1) - the catalytic core - and CF(0) - the membrane proton channel. CF(1) and CF(0) have multiple subunits.</text>
</comment>
<keyword evidence="6" id="KW-0813">Transport</keyword>
<gene>
    <name evidence="31" type="ORF">ANCCAN_07726</name>
</gene>
<dbReference type="InterPro" id="IPR006845">
    <property type="entry name" value="Pex_N"/>
</dbReference>
<dbReference type="InterPro" id="IPR001841">
    <property type="entry name" value="Znf_RING"/>
</dbReference>
<dbReference type="GO" id="GO:0032259">
    <property type="term" value="P:methylation"/>
    <property type="evidence" value="ECO:0007669"/>
    <property type="project" value="UniProtKB-KW"/>
</dbReference>
<keyword evidence="18" id="KW-1278">Translocase</keyword>
<dbReference type="PANTHER" id="PTHR15184">
    <property type="entry name" value="ATP SYNTHASE"/>
    <property type="match status" value="1"/>
</dbReference>
<evidence type="ECO:0000313" key="32">
    <source>
        <dbReference type="Proteomes" id="UP000252519"/>
    </source>
</evidence>
<dbReference type="Pfam" id="PF14943">
    <property type="entry name" value="MRP-S26"/>
    <property type="match status" value="1"/>
</dbReference>
<comment type="subcellular location">
    <subcellularLocation>
        <location evidence="1">Membrane</location>
        <topology evidence="1">Peripheral membrane protein</topology>
    </subcellularLocation>
    <subcellularLocation>
        <location evidence="2">Peroxisome membrane</location>
        <topology evidence="2">Multi-pass membrane protein</topology>
    </subcellularLocation>
</comment>
<dbReference type="PROSITE" id="PS00518">
    <property type="entry name" value="ZF_RING_1"/>
    <property type="match status" value="1"/>
</dbReference>
<dbReference type="InterPro" id="IPR003593">
    <property type="entry name" value="AAA+_ATPase"/>
</dbReference>
<comment type="function">
    <text evidence="27">Produces ATP from ADP in the presence of a proton gradient across the membrane.</text>
</comment>
<dbReference type="Gene3D" id="1.10.1140.10">
    <property type="entry name" value="Bovine Mitochondrial F1-atpase, Atp Synthase Beta Chain, Chain D, domain 3"/>
    <property type="match status" value="1"/>
</dbReference>
<dbReference type="CDD" id="cd01133">
    <property type="entry name" value="F1-ATPase_beta_CD"/>
    <property type="match status" value="1"/>
</dbReference>
<proteinExistence type="inferred from homology"/>
<organism evidence="31 32">
    <name type="scientific">Ancylostoma caninum</name>
    <name type="common">Dog hookworm</name>
    <dbReference type="NCBI Taxonomy" id="29170"/>
    <lineage>
        <taxon>Eukaryota</taxon>
        <taxon>Metazoa</taxon>
        <taxon>Ecdysozoa</taxon>
        <taxon>Nematoda</taxon>
        <taxon>Chromadorea</taxon>
        <taxon>Rhabditida</taxon>
        <taxon>Rhabditina</taxon>
        <taxon>Rhabditomorpha</taxon>
        <taxon>Strongyloidea</taxon>
        <taxon>Ancylostomatidae</taxon>
        <taxon>Ancylostomatinae</taxon>
        <taxon>Ancylostoma</taxon>
    </lineage>
</organism>
<evidence type="ECO:0000256" key="8">
    <source>
        <dbReference type="ARBA" id="ARBA00022679"/>
    </source>
</evidence>
<feature type="transmembrane region" description="Helical" evidence="29">
    <location>
        <begin position="1821"/>
        <end position="1844"/>
    </location>
</feature>
<dbReference type="SUPFAM" id="SSF47917">
    <property type="entry name" value="C-terminal domain of alpha and beta subunits of F1 ATP synthase"/>
    <property type="match status" value="1"/>
</dbReference>
<dbReference type="GO" id="GO:0016274">
    <property type="term" value="F:protein-arginine N-methyltransferase activity"/>
    <property type="evidence" value="ECO:0007669"/>
    <property type="project" value="InterPro"/>
</dbReference>
<dbReference type="PROSITE" id="PS50089">
    <property type="entry name" value="ZF_RING_2"/>
    <property type="match status" value="1"/>
</dbReference>
<keyword evidence="21 29" id="KW-0472">Membrane</keyword>
<evidence type="ECO:0000256" key="15">
    <source>
        <dbReference type="ARBA" id="ARBA00022833"/>
    </source>
</evidence>
<dbReference type="CDD" id="cd18110">
    <property type="entry name" value="ATP-synt_F1_beta_C"/>
    <property type="match status" value="1"/>
</dbReference>
<dbReference type="InterPro" id="IPR029063">
    <property type="entry name" value="SAM-dependent_MTases_sf"/>
</dbReference>
<dbReference type="Pfam" id="PF00097">
    <property type="entry name" value="zf-C3HC4"/>
    <property type="match status" value="1"/>
</dbReference>
<dbReference type="Pfam" id="PF05185">
    <property type="entry name" value="PRMT5"/>
    <property type="match status" value="1"/>
</dbReference>
<dbReference type="InterPro" id="IPR035248">
    <property type="entry name" value="PRMT5_C"/>
</dbReference>
<evidence type="ECO:0000259" key="30">
    <source>
        <dbReference type="PROSITE" id="PS50089"/>
    </source>
</evidence>
<keyword evidence="23 27" id="KW-0139">CF(1)</keyword>
<keyword evidence="15" id="KW-0862">Zinc</keyword>
<dbReference type="InterPro" id="IPR035075">
    <property type="entry name" value="PRMT5"/>
</dbReference>
<evidence type="ECO:0000256" key="28">
    <source>
        <dbReference type="SAM" id="Coils"/>
    </source>
</evidence>
<dbReference type="GO" id="GO:0005524">
    <property type="term" value="F:ATP binding"/>
    <property type="evidence" value="ECO:0007669"/>
    <property type="project" value="UniProtKB-KW"/>
</dbReference>
<keyword evidence="17" id="KW-0653">Protein transport</keyword>
<dbReference type="Pfam" id="PF17285">
    <property type="entry name" value="PRMT5_TIM"/>
    <property type="match status" value="1"/>
</dbReference>
<dbReference type="Gene3D" id="2.70.160.11">
    <property type="entry name" value="Hnrnp arginine n-methyltransferase1"/>
    <property type="match status" value="1"/>
</dbReference>
<evidence type="ECO:0000256" key="2">
    <source>
        <dbReference type="ARBA" id="ARBA00004585"/>
    </source>
</evidence>
<dbReference type="InterPro" id="IPR050053">
    <property type="entry name" value="ATPase_alpha/beta_chains"/>
</dbReference>
<dbReference type="PROSITE" id="PS00152">
    <property type="entry name" value="ATPASE_ALPHA_BETA"/>
    <property type="match status" value="1"/>
</dbReference>
<dbReference type="InterPro" id="IPR027417">
    <property type="entry name" value="P-loop_NTPase"/>
</dbReference>
<dbReference type="GO" id="GO:0015031">
    <property type="term" value="P:protein transport"/>
    <property type="evidence" value="ECO:0007669"/>
    <property type="project" value="UniProtKB-KW"/>
</dbReference>
<feature type="coiled-coil region" evidence="28">
    <location>
        <begin position="1458"/>
        <end position="1540"/>
    </location>
</feature>
<dbReference type="SMART" id="SM00382">
    <property type="entry name" value="AAA"/>
    <property type="match status" value="1"/>
</dbReference>
<evidence type="ECO:0000256" key="20">
    <source>
        <dbReference type="ARBA" id="ARBA00023065"/>
    </source>
</evidence>
<evidence type="ECO:0000256" key="18">
    <source>
        <dbReference type="ARBA" id="ARBA00022967"/>
    </source>
</evidence>
<dbReference type="GO" id="GO:0005763">
    <property type="term" value="C:mitochondrial small ribosomal subunit"/>
    <property type="evidence" value="ECO:0007669"/>
    <property type="project" value="InterPro"/>
</dbReference>
<dbReference type="Pfam" id="PF02874">
    <property type="entry name" value="ATP-synt_ab_N"/>
    <property type="match status" value="1"/>
</dbReference>
<dbReference type="Pfam" id="PF17286">
    <property type="entry name" value="PRMT5_C"/>
    <property type="match status" value="1"/>
</dbReference>
<evidence type="ECO:0000256" key="22">
    <source>
        <dbReference type="ARBA" id="ARBA00023140"/>
    </source>
</evidence>
<dbReference type="InterPro" id="IPR055190">
    <property type="entry name" value="ATP-synt_VA_C"/>
</dbReference>
<dbReference type="Gene3D" id="3.30.40.10">
    <property type="entry name" value="Zinc/RING finger domain, C3HC4 (zinc finger)"/>
    <property type="match status" value="1"/>
</dbReference>
<evidence type="ECO:0000256" key="19">
    <source>
        <dbReference type="ARBA" id="ARBA00022989"/>
    </source>
</evidence>
<keyword evidence="14" id="KW-0375">Hydrogen ion transport</keyword>
<sequence>MASRSLAQVGRTATARLLRSNIQKVVLPSVASVRHSSTTVDKRGVHSSVVAQAQAQAQDKNVAKAASAGSKGKIVAVIGAVVDVQFDENLPPILNGLEVTGRSPRLILEVSQHLGDNVVRCIAMDGTEGLVRGQEVVDTGDPIKIPVGPETLGRIMNVIGEPIDERGPIPAKHRAPIHAEAPEFVEMSVEQEILVTGIKVVDLLAPYAKGGKIGLFGGAGVGKTVLIMELINNVAKAHGGYSVFAGVGERTREGNDLYHEMIEGGVIDLKGNNSKVSLVYGQMNEPPGARARVCLTGLTVAEYFRDKEGQDVLLFIDNIFRFTQAGSEVSALLGRIPSAVGYQPTLATDMGSMQERITTTTKGSITSVQAIYVPADDLTDPAPATTFAHLDATTVLSRGIAELAIYPAVDPLDSTSRIMDPNIVGQKHYDIARGVQKILQDYKSLQDIIAILGMDELSEDDKLTVSRARKIQRFLSQPFQVAEVFTGHAGKFVSLEETIRGFEMILKVEAYLVVVMIISFPAKDVEKYNSRLEASRCCAEMTSPVKKSKKKSVSGNAGFDYTALIPEGVDEDVRAKIEKFLLGKPASDSLRLEALGLFARTLVTNPSYQKKVQDAFANGCVSGTNDDLFVKQGTSSESSMETSAECGDKKCVPKTSEGMNADVQVECSAEDRQRINVGWFTGPSDVNEEYDHKIAVYSQRLGCQLYNFISYPVGGAKRGFWKPNSGCYSPPPIDLPDVQLQNHLWETYVNGQISSWIDCDSEDEQLASLSEAELLKELNYLAYMGLRSTVVHLKHADSPRLARILNQWLWTKNVNLCMWVMVPTAMDNLVHSPSDTRDCWTVWADFRKLCSNFSSQKLIAGLHLTPDIDEEFVDQKLISRWKAEPLAAFCVDVGVFVSDQSLRHLCLPPAHANLLAELWMSDNGRLMVRGSCETETSPSVQLQCAQASALRAVVRDVNRRPKGLTSSGFLVDANVNYVDVLQVPLQPLADNLDSGVYNTFEQDPVKYRRYREAVELAIRDFGESASRPDELVLYVLGAGRGPLVTCSLEAERNYNERFRCKRDRLRLKVFVVEKNANAIVTLRYMNYKYWRNRCVVIESDMRNIPDIAAKHHYPQPDIIVSELLGSFGDNELSPECLDGVTSLLKPTTVSIPQTYTSYIAPIMSLHMHQQIRLCGASYWNRGIPGHGRNGPTLQHDGSYRQTYPQGEHYANMDQIYVAYLRQYCVLAEPKAVFTFCHPNFANDSNERIAEVEFVMDRPADLMGFAGYFHMNLYKDITLSIVPSTYSEGMISWFPALIPLRELYRVQPGDTVALNIERKVDDCGVWYEWFLHHTNRIEFKNSFSLEQRVWRTSVASTTQRQFRTRTMLGHKPLCRVLGHELPLSAVVQSRSLGRRVPNQGKPPILPPSKKDDFYNVIKVLYHVVHVPWQSPEDVKELLWRRHVYNNAVISLKEVFRQEIQQAEAAGKGLEAMKEEEDEELNRLIAENDRINREKAEARAVREQAEWKKTQLEILSEIEDALQKQQRLAKEASEEVRAAIERSRNFVDKANLEARIVEALENPTVYDFAIDRQGKKANCFLYLLYNLNGCIDSTRNKHLNGLLAICCRRVVLMQSYVAEVGEIVRAHRRDEEEIDALQERISWQYSYLLFIVDLQYFVFKVLKELAGQRAWMRFYPYIRVLAKMAYYSCTTLAGVQTLGEEYVKIFEISSKRGMPSIGARLLFVVLHAVAPILSHLFMQLDVQFVLLFSFAVVYESKLRLQPDGKCNILFSLRSVGIPQMHRIHIAFFYIYGVYYNISRRAGGIKFLSLSPQTDVKALKIYRYLGYLTLTQTLLSLILWVSSIMNVRTKSEGNRRKPQAADVTARADIAELDDYFSHVWFRCSVCLERRSPSSTTCGHLFCWRCIQEHALSADIEASCPHCRAPIEPSQIVPLLNL</sequence>
<evidence type="ECO:0000256" key="5">
    <source>
        <dbReference type="ARBA" id="ARBA00008936"/>
    </source>
</evidence>
<evidence type="ECO:0000256" key="9">
    <source>
        <dbReference type="ARBA" id="ARBA00022691"/>
    </source>
</evidence>
<dbReference type="Gene3D" id="3.40.50.300">
    <property type="entry name" value="P-loop containing nucleotide triphosphate hydrolases"/>
    <property type="match status" value="1"/>
</dbReference>
<evidence type="ECO:0000256" key="14">
    <source>
        <dbReference type="ARBA" id="ARBA00022781"/>
    </source>
</evidence>
<keyword evidence="7 26" id="KW-0489">Methyltransferase</keyword>
<feature type="domain" description="RING-type" evidence="30">
    <location>
        <begin position="1880"/>
        <end position="1920"/>
    </location>
</feature>
<dbReference type="Proteomes" id="UP000252519">
    <property type="component" value="Unassembled WGS sequence"/>
</dbReference>
<evidence type="ECO:0000256" key="3">
    <source>
        <dbReference type="ARBA" id="ARBA00004906"/>
    </source>
</evidence>
<dbReference type="EC" id="7.1.2.2" evidence="27"/>
<evidence type="ECO:0000256" key="24">
    <source>
        <dbReference type="ARBA" id="ARBA00023310"/>
    </source>
</evidence>
<dbReference type="InterPro" id="IPR036121">
    <property type="entry name" value="ATPase_F1/V1/A1_a/bsu_N_sf"/>
</dbReference>
<evidence type="ECO:0000256" key="1">
    <source>
        <dbReference type="ARBA" id="ARBA00004170"/>
    </source>
</evidence>
<dbReference type="Gene3D" id="3.40.50.150">
    <property type="entry name" value="Vaccinia Virus protein VP39"/>
    <property type="match status" value="1"/>
</dbReference>
<accession>A0A368GPI8</accession>
<dbReference type="InterPro" id="IPR004100">
    <property type="entry name" value="ATPase_F1/V1/A1_a/bsu_N"/>
</dbReference>
<evidence type="ECO:0000256" key="11">
    <source>
        <dbReference type="ARBA" id="ARBA00022723"/>
    </source>
</evidence>
<evidence type="ECO:0000256" key="26">
    <source>
        <dbReference type="PROSITE-ProRule" id="PRU01015"/>
    </source>
</evidence>
<dbReference type="PROSITE" id="PS51678">
    <property type="entry name" value="SAM_MT_PRMT"/>
    <property type="match status" value="1"/>
</dbReference>
<keyword evidence="20" id="KW-0406">Ion transport</keyword>
<evidence type="ECO:0000256" key="4">
    <source>
        <dbReference type="ARBA" id="ARBA00008704"/>
    </source>
</evidence>
<dbReference type="InterPro" id="IPR025799">
    <property type="entry name" value="Arg_MeTrfase"/>
</dbReference>
<evidence type="ECO:0000256" key="21">
    <source>
        <dbReference type="ARBA" id="ARBA00023136"/>
    </source>
</evidence>
<keyword evidence="22" id="KW-0576">Peroxisome</keyword>
<evidence type="ECO:0000256" key="16">
    <source>
        <dbReference type="ARBA" id="ARBA00022840"/>
    </source>
</evidence>
<evidence type="ECO:0000256" key="13">
    <source>
        <dbReference type="ARBA" id="ARBA00022771"/>
    </source>
</evidence>
<dbReference type="FunFam" id="3.40.50.300:FF:000026">
    <property type="entry name" value="ATP synthase subunit beta"/>
    <property type="match status" value="1"/>
</dbReference>
<keyword evidence="9 26" id="KW-0949">S-adenosyl-L-methionine</keyword>
<evidence type="ECO:0000256" key="10">
    <source>
        <dbReference type="ARBA" id="ARBA00022692"/>
    </source>
</evidence>
<evidence type="ECO:0000256" key="6">
    <source>
        <dbReference type="ARBA" id="ARBA00022448"/>
    </source>
</evidence>
<keyword evidence="16 27" id="KW-0067">ATP-binding</keyword>
<dbReference type="FunFam" id="1.10.1140.10:FF:000005">
    <property type="entry name" value="ATP synthase subunit beta"/>
    <property type="match status" value="1"/>
</dbReference>
<comment type="catalytic activity">
    <reaction evidence="27">
        <text>ATP + H2O + 4 H(+)(in) = ADP + phosphate + 5 H(+)(out)</text>
        <dbReference type="Rhea" id="RHEA:57720"/>
        <dbReference type="ChEBI" id="CHEBI:15377"/>
        <dbReference type="ChEBI" id="CHEBI:15378"/>
        <dbReference type="ChEBI" id="CHEBI:30616"/>
        <dbReference type="ChEBI" id="CHEBI:43474"/>
        <dbReference type="ChEBI" id="CHEBI:456216"/>
        <dbReference type="EC" id="7.1.2.2"/>
    </reaction>
</comment>
<dbReference type="InterPro" id="IPR005722">
    <property type="entry name" value="ATP_synth_F1_bsu"/>
</dbReference>
<dbReference type="FunFam" id="2.40.10.170:FF:000004">
    <property type="entry name" value="ATP synthase subunit beta"/>
    <property type="match status" value="1"/>
</dbReference>
<keyword evidence="13 25" id="KW-0863">Zinc-finger</keyword>
<dbReference type="PANTHER" id="PTHR15184:SF71">
    <property type="entry name" value="ATP SYNTHASE SUBUNIT BETA, MITOCHONDRIAL"/>
    <property type="match status" value="1"/>
</dbReference>
<keyword evidence="11" id="KW-0479">Metal-binding</keyword>
<evidence type="ECO:0000313" key="31">
    <source>
        <dbReference type="EMBL" id="RCN46266.1"/>
    </source>
</evidence>
<evidence type="ECO:0000256" key="17">
    <source>
        <dbReference type="ARBA" id="ARBA00022927"/>
    </source>
</evidence>
<dbReference type="InterPro" id="IPR000194">
    <property type="entry name" value="ATPase_F1/V1/A1_a/bsu_nucl-bd"/>
</dbReference>
<evidence type="ECO:0000256" key="29">
    <source>
        <dbReference type="SAM" id="Phobius"/>
    </source>
</evidence>
<dbReference type="InterPro" id="IPR017907">
    <property type="entry name" value="Znf_RING_CS"/>
</dbReference>
<evidence type="ECO:0000256" key="12">
    <source>
        <dbReference type="ARBA" id="ARBA00022741"/>
    </source>
</evidence>
<dbReference type="Pfam" id="PF00006">
    <property type="entry name" value="ATP-synt_ab"/>
    <property type="match status" value="1"/>
</dbReference>
<keyword evidence="24 27" id="KW-0066">ATP synthesis</keyword>
<dbReference type="Pfam" id="PF22919">
    <property type="entry name" value="ATP-synt_VA_C"/>
    <property type="match status" value="1"/>
</dbReference>
<keyword evidence="32" id="KW-1185">Reference proteome</keyword>
<dbReference type="CDD" id="cd18115">
    <property type="entry name" value="ATP-synt_F1_beta_N"/>
    <property type="match status" value="1"/>
</dbReference>
<dbReference type="Gene3D" id="3.20.20.150">
    <property type="entry name" value="Divalent-metal-dependent TIM barrel enzymes"/>
    <property type="match status" value="1"/>
</dbReference>
<keyword evidence="12 27" id="KW-0547">Nucleotide-binding</keyword>
<dbReference type="InterPro" id="IPR013083">
    <property type="entry name" value="Znf_RING/FYVE/PHD"/>
</dbReference>
<dbReference type="OrthoDB" id="1368803at2759"/>
<dbReference type="InterPro" id="IPR035247">
    <property type="entry name" value="PRMT5_TIM"/>
</dbReference>
<dbReference type="Gene3D" id="2.40.10.170">
    <property type="match status" value="1"/>
</dbReference>
<comment type="similarity">
    <text evidence="5">Belongs to the ATPase alpha/beta chains family.</text>
</comment>
<dbReference type="SMART" id="SM00184">
    <property type="entry name" value="RING"/>
    <property type="match status" value="1"/>
</dbReference>
<comment type="similarity">
    <text evidence="4">Belongs to the pex2/pex10/pex12 family.</text>
</comment>
<dbReference type="InterPro" id="IPR024034">
    <property type="entry name" value="ATPase_F1/V1_b/a_C"/>
</dbReference>
<protein>
    <recommendedName>
        <fullName evidence="27">ATP synthase subunit beta</fullName>
        <ecNumber evidence="27">7.1.2.2</ecNumber>
    </recommendedName>
</protein>
<comment type="pathway">
    <text evidence="3">Protein modification; protein ubiquitination.</text>
</comment>
<keyword evidence="28" id="KW-0175">Coiled coil</keyword>
<dbReference type="EMBL" id="JOJR01000083">
    <property type="protein sequence ID" value="RCN46266.1"/>
    <property type="molecule type" value="Genomic_DNA"/>
</dbReference>
<dbReference type="InterPro" id="IPR026140">
    <property type="entry name" value="Ribosomal_mS26"/>
</dbReference>
<evidence type="ECO:0000256" key="27">
    <source>
        <dbReference type="RuleBase" id="RU003553"/>
    </source>
</evidence>
<dbReference type="GO" id="GO:0046933">
    <property type="term" value="F:proton-transporting ATP synthase activity, rotational mechanism"/>
    <property type="evidence" value="ECO:0007669"/>
    <property type="project" value="InterPro"/>
</dbReference>
<dbReference type="SUPFAM" id="SSF57850">
    <property type="entry name" value="RING/U-box"/>
    <property type="match status" value="1"/>
</dbReference>